<protein>
    <submittedName>
        <fullName evidence="1">Uncharacterized protein</fullName>
    </submittedName>
</protein>
<dbReference type="Proteomes" id="UP000634136">
    <property type="component" value="Unassembled WGS sequence"/>
</dbReference>
<dbReference type="AlphaFoldDB" id="A0A834TVW1"/>
<dbReference type="EMBL" id="JAAIUW010000005">
    <property type="protein sequence ID" value="KAF7829513.1"/>
    <property type="molecule type" value="Genomic_DNA"/>
</dbReference>
<accession>A0A834TVW1</accession>
<evidence type="ECO:0000313" key="2">
    <source>
        <dbReference type="Proteomes" id="UP000634136"/>
    </source>
</evidence>
<comment type="caution">
    <text evidence="1">The sequence shown here is derived from an EMBL/GenBank/DDBJ whole genome shotgun (WGS) entry which is preliminary data.</text>
</comment>
<evidence type="ECO:0000313" key="1">
    <source>
        <dbReference type="EMBL" id="KAF7829513.1"/>
    </source>
</evidence>
<organism evidence="1 2">
    <name type="scientific">Senna tora</name>
    <dbReference type="NCBI Taxonomy" id="362788"/>
    <lineage>
        <taxon>Eukaryota</taxon>
        <taxon>Viridiplantae</taxon>
        <taxon>Streptophyta</taxon>
        <taxon>Embryophyta</taxon>
        <taxon>Tracheophyta</taxon>
        <taxon>Spermatophyta</taxon>
        <taxon>Magnoliopsida</taxon>
        <taxon>eudicotyledons</taxon>
        <taxon>Gunneridae</taxon>
        <taxon>Pentapetalae</taxon>
        <taxon>rosids</taxon>
        <taxon>fabids</taxon>
        <taxon>Fabales</taxon>
        <taxon>Fabaceae</taxon>
        <taxon>Caesalpinioideae</taxon>
        <taxon>Cassia clade</taxon>
        <taxon>Senna</taxon>
    </lineage>
</organism>
<proteinExistence type="predicted"/>
<keyword evidence="2" id="KW-1185">Reference proteome</keyword>
<gene>
    <name evidence="1" type="ORF">G2W53_011846</name>
</gene>
<sequence length="24" mass="2645">MTVTEFAAVSGDTSRAVKERVYIN</sequence>
<reference evidence="1" key="1">
    <citation type="submission" date="2020-09" db="EMBL/GenBank/DDBJ databases">
        <title>Genome-Enabled Discovery of Anthraquinone Biosynthesis in Senna tora.</title>
        <authorList>
            <person name="Kang S.-H."/>
            <person name="Pandey R.P."/>
            <person name="Lee C.-M."/>
            <person name="Sim J.-S."/>
            <person name="Jeong J.-T."/>
            <person name="Choi B.-S."/>
            <person name="Jung M."/>
            <person name="Ginzburg D."/>
            <person name="Zhao K."/>
            <person name="Won S.Y."/>
            <person name="Oh T.-J."/>
            <person name="Yu Y."/>
            <person name="Kim N.-H."/>
            <person name="Lee O.R."/>
            <person name="Lee T.-H."/>
            <person name="Bashyal P."/>
            <person name="Kim T.-S."/>
            <person name="Lee W.-H."/>
            <person name="Kawkins C."/>
            <person name="Kim C.-K."/>
            <person name="Kim J.S."/>
            <person name="Ahn B.O."/>
            <person name="Rhee S.Y."/>
            <person name="Sohng J.K."/>
        </authorList>
    </citation>
    <scope>NUCLEOTIDE SEQUENCE</scope>
    <source>
        <tissue evidence="1">Leaf</tissue>
    </source>
</reference>
<name>A0A834TVW1_9FABA</name>